<evidence type="ECO:0000256" key="1">
    <source>
        <dbReference type="SAM" id="MobiDB-lite"/>
    </source>
</evidence>
<proteinExistence type="predicted"/>
<organism evidence="2 3">
    <name type="scientific">Vanilla planifolia</name>
    <name type="common">Vanilla</name>
    <dbReference type="NCBI Taxonomy" id="51239"/>
    <lineage>
        <taxon>Eukaryota</taxon>
        <taxon>Viridiplantae</taxon>
        <taxon>Streptophyta</taxon>
        <taxon>Embryophyta</taxon>
        <taxon>Tracheophyta</taxon>
        <taxon>Spermatophyta</taxon>
        <taxon>Magnoliopsida</taxon>
        <taxon>Liliopsida</taxon>
        <taxon>Asparagales</taxon>
        <taxon>Orchidaceae</taxon>
        <taxon>Vanilloideae</taxon>
        <taxon>Vanilleae</taxon>
        <taxon>Vanilla</taxon>
    </lineage>
</organism>
<accession>A0A835UKM0</accession>
<reference evidence="2 3" key="1">
    <citation type="journal article" date="2020" name="Nat. Food">
        <title>A phased Vanilla planifolia genome enables genetic improvement of flavour and production.</title>
        <authorList>
            <person name="Hasing T."/>
            <person name="Tang H."/>
            <person name="Brym M."/>
            <person name="Khazi F."/>
            <person name="Huang T."/>
            <person name="Chambers A.H."/>
        </authorList>
    </citation>
    <scope>NUCLEOTIDE SEQUENCE [LARGE SCALE GENOMIC DNA]</scope>
    <source>
        <tissue evidence="2">Leaf</tissue>
    </source>
</reference>
<feature type="region of interest" description="Disordered" evidence="1">
    <location>
        <begin position="36"/>
        <end position="75"/>
    </location>
</feature>
<protein>
    <submittedName>
        <fullName evidence="2">Uncharacterized protein</fullName>
    </submittedName>
</protein>
<dbReference type="AlphaFoldDB" id="A0A835UKM0"/>
<feature type="compositionally biased region" description="Basic and acidic residues" evidence="1">
    <location>
        <begin position="14"/>
        <end position="23"/>
    </location>
</feature>
<feature type="region of interest" description="Disordered" evidence="1">
    <location>
        <begin position="1"/>
        <end position="24"/>
    </location>
</feature>
<evidence type="ECO:0000313" key="2">
    <source>
        <dbReference type="EMBL" id="KAG0465142.1"/>
    </source>
</evidence>
<evidence type="ECO:0000313" key="3">
    <source>
        <dbReference type="Proteomes" id="UP000639772"/>
    </source>
</evidence>
<feature type="compositionally biased region" description="Basic and acidic residues" evidence="1">
    <location>
        <begin position="53"/>
        <end position="67"/>
    </location>
</feature>
<dbReference type="Proteomes" id="UP000639772">
    <property type="component" value="Chromosome 10"/>
</dbReference>
<dbReference type="EMBL" id="JADCNM010000010">
    <property type="protein sequence ID" value="KAG0465142.1"/>
    <property type="molecule type" value="Genomic_DNA"/>
</dbReference>
<comment type="caution">
    <text evidence="2">The sequence shown here is derived from an EMBL/GenBank/DDBJ whole genome shotgun (WGS) entry which is preliminary data.</text>
</comment>
<gene>
    <name evidence="2" type="ORF">HPP92_019306</name>
</gene>
<sequence>MGRLEEEEGGGYKCADDHEESAASRRSLLACGVASWSNARDRALPGQGRRGREKQAEIRERERESGEATRGVRST</sequence>
<name>A0A835UKM0_VANPL</name>